<protein>
    <submittedName>
        <fullName evidence="3">2-keto-4-pentenoate hydratase</fullName>
    </submittedName>
</protein>
<dbReference type="EMBL" id="FYEH01000013">
    <property type="protein sequence ID" value="SNB75245.1"/>
    <property type="molecule type" value="Genomic_DNA"/>
</dbReference>
<dbReference type="PANTHER" id="PTHR30143:SF0">
    <property type="entry name" value="2-KETO-4-PENTENOATE HYDRATASE"/>
    <property type="match status" value="1"/>
</dbReference>
<dbReference type="InterPro" id="IPR050772">
    <property type="entry name" value="Hydratase-Decarb/MhpD_sf"/>
</dbReference>
<dbReference type="SUPFAM" id="SSF56529">
    <property type="entry name" value="FAH"/>
    <property type="match status" value="1"/>
</dbReference>
<feature type="domain" description="Fumarylacetoacetase-like C-terminal" evidence="2">
    <location>
        <begin position="83"/>
        <end position="249"/>
    </location>
</feature>
<dbReference type="InterPro" id="IPR011234">
    <property type="entry name" value="Fumarylacetoacetase-like_C"/>
</dbReference>
<dbReference type="GO" id="GO:0008684">
    <property type="term" value="F:2-oxopent-4-enoate hydratase activity"/>
    <property type="evidence" value="ECO:0007669"/>
    <property type="project" value="TreeGrafter"/>
</dbReference>
<name>A0A212RRL6_9PROT</name>
<evidence type="ECO:0000256" key="1">
    <source>
        <dbReference type="ARBA" id="ARBA00023239"/>
    </source>
</evidence>
<accession>A0A212RRL6</accession>
<keyword evidence="1" id="KW-0456">Lyase</keyword>
<keyword evidence="4" id="KW-1185">Reference proteome</keyword>
<gene>
    <name evidence="3" type="ORF">SAMN07250955_11310</name>
</gene>
<dbReference type="GO" id="GO:0005737">
    <property type="term" value="C:cytoplasm"/>
    <property type="evidence" value="ECO:0007669"/>
    <property type="project" value="TreeGrafter"/>
</dbReference>
<dbReference type="Proteomes" id="UP000197065">
    <property type="component" value="Unassembled WGS sequence"/>
</dbReference>
<dbReference type="RefSeq" id="WP_088562448.1">
    <property type="nucleotide sequence ID" value="NZ_FYEH01000013.1"/>
</dbReference>
<evidence type="ECO:0000259" key="2">
    <source>
        <dbReference type="Pfam" id="PF01557"/>
    </source>
</evidence>
<sequence>MSFDPKPAAARLLQARADGVWLTSLPAGEAPASDLEAYQVQDEVAAGLGGRIVAWKVGAASPTAEPNCAPILAETFFDDVARLPAAMFHKIGIESELAYRFAKDLPAREAPFGEEEVRAAIGSIHPAIEIVDLRFEVFKSQPAPVHLADQGNHGALVIGPGLTAWQDVVSIATHVHQEIDHKVTHDQVGGNSAGETMRLLVWLANHVAARHGGLKAGDVVTSGSTTGTIFVDAPVEITTVFDGVGSMELRID</sequence>
<dbReference type="PANTHER" id="PTHR30143">
    <property type="entry name" value="ACID HYDRATASE"/>
    <property type="match status" value="1"/>
</dbReference>
<organism evidence="3 4">
    <name type="scientific">Arboricoccus pini</name>
    <dbReference type="NCBI Taxonomy" id="1963835"/>
    <lineage>
        <taxon>Bacteria</taxon>
        <taxon>Pseudomonadati</taxon>
        <taxon>Pseudomonadota</taxon>
        <taxon>Alphaproteobacteria</taxon>
        <taxon>Geminicoccales</taxon>
        <taxon>Geminicoccaceae</taxon>
        <taxon>Arboricoccus</taxon>
    </lineage>
</organism>
<dbReference type="AlphaFoldDB" id="A0A212RRL6"/>
<dbReference type="InterPro" id="IPR036663">
    <property type="entry name" value="Fumarylacetoacetase_C_sf"/>
</dbReference>
<proteinExistence type="predicted"/>
<dbReference type="Gene3D" id="3.90.850.10">
    <property type="entry name" value="Fumarylacetoacetase-like, C-terminal domain"/>
    <property type="match status" value="1"/>
</dbReference>
<evidence type="ECO:0000313" key="3">
    <source>
        <dbReference type="EMBL" id="SNB75245.1"/>
    </source>
</evidence>
<dbReference type="Pfam" id="PF01557">
    <property type="entry name" value="FAA_hydrolase"/>
    <property type="match status" value="1"/>
</dbReference>
<reference evidence="3 4" key="1">
    <citation type="submission" date="2017-06" db="EMBL/GenBank/DDBJ databases">
        <authorList>
            <person name="Kim H.J."/>
            <person name="Triplett B.A."/>
        </authorList>
    </citation>
    <scope>NUCLEOTIDE SEQUENCE [LARGE SCALE GENOMIC DNA]</scope>
    <source>
        <strain evidence="3 4">B29T1</strain>
    </source>
</reference>
<evidence type="ECO:0000313" key="4">
    <source>
        <dbReference type="Proteomes" id="UP000197065"/>
    </source>
</evidence>
<dbReference type="OrthoDB" id="9792137at2"/>